<feature type="compositionally biased region" description="Polar residues" evidence="1">
    <location>
        <begin position="473"/>
        <end position="497"/>
    </location>
</feature>
<feature type="compositionally biased region" description="Basic and acidic residues" evidence="1">
    <location>
        <begin position="251"/>
        <end position="266"/>
    </location>
</feature>
<evidence type="ECO:0000313" key="2">
    <source>
        <dbReference type="EMBL" id="KAF6221091.1"/>
    </source>
</evidence>
<comment type="caution">
    <text evidence="2">The sequence shown here is derived from an EMBL/GenBank/DDBJ whole genome shotgun (WGS) entry which is preliminary data.</text>
</comment>
<feature type="compositionally biased region" description="Basic and acidic residues" evidence="1">
    <location>
        <begin position="498"/>
        <end position="589"/>
    </location>
</feature>
<evidence type="ECO:0000256" key="1">
    <source>
        <dbReference type="SAM" id="MobiDB-lite"/>
    </source>
</evidence>
<feature type="compositionally biased region" description="Basic and acidic residues" evidence="1">
    <location>
        <begin position="124"/>
        <end position="133"/>
    </location>
</feature>
<reference evidence="2 3" key="1">
    <citation type="journal article" date="2020" name="Genomics">
        <title>Complete, high-quality genomes from long-read metagenomic sequencing of two wolf lichen thalli reveals enigmatic genome architecture.</title>
        <authorList>
            <person name="McKenzie S.K."/>
            <person name="Walston R.F."/>
            <person name="Allen J.L."/>
        </authorList>
    </citation>
    <scope>NUCLEOTIDE SEQUENCE [LARGE SCALE GENOMIC DNA]</scope>
    <source>
        <strain evidence="2">WasteWater1</strain>
    </source>
</reference>
<name>A0A8H6FAM6_9LECA</name>
<feature type="region of interest" description="Disordered" evidence="1">
    <location>
        <begin position="1"/>
        <end position="201"/>
    </location>
</feature>
<sequence length="589" mass="66355">MVRDQDMGWDLRYYDSYRPAAEGETSSEDRSSTIATESKAVRHHSNKIWHRAEYSSNTTPRADASLALKFSRGQSDDHSAAAASVPNEKSPSTGHDPKQLIQMPTKERKDTSMPDTAPSRRSSRTVDPDRRNASEAQSRGFYGSSPPPSNVLRLGGYELKRPLDDEAIDRSIKRHRGTEEEEEEEEPIRTSDNYRPPPSHYWSRCPMTCTRCGEERHTAKHCENFELTQSGKSRPRACNPHPLTEPASYRARKESLEHAHGKDSLPKKPVNIVLPSRDRPEVRQASRNVFDPRSGPRQGSQPQKSAPVEECVSETTTDRELQRLRDTPIPGSSLKGRTSTTSTSEQLTILTQARGKTFTPPSTQPNISPRDPRLKRGSALTPLVSPLQSLRTSLEPGEVVSVEPKMLGEPPSNPSQHRPHGVGAAPSQASIRQEEHQPHSSSQREAYVPPASGGKKEGVPQASGQKDNHHSPAHTQNENRPSQAPNQIGHRSSQAPTRNEDHPTPEHSADDSLETIEARMKAFEEEERVRQKQHEEELAQKKRRQRQEFEHELEEKINQKKRDADLARRAAVQKQEEEHEERLAELRRR</sequence>
<feature type="compositionally biased region" description="Basic and acidic residues" evidence="1">
    <location>
        <begin position="316"/>
        <end position="326"/>
    </location>
</feature>
<dbReference type="RefSeq" id="XP_037150526.1">
    <property type="nucleotide sequence ID" value="XM_037293697.1"/>
</dbReference>
<dbReference type="EMBL" id="JACCJB010000015">
    <property type="protein sequence ID" value="KAF6221091.1"/>
    <property type="molecule type" value="Genomic_DNA"/>
</dbReference>
<evidence type="ECO:0000313" key="3">
    <source>
        <dbReference type="Proteomes" id="UP000593566"/>
    </source>
</evidence>
<feature type="compositionally biased region" description="Polar residues" evidence="1">
    <location>
        <begin position="335"/>
        <end position="351"/>
    </location>
</feature>
<protein>
    <submittedName>
        <fullName evidence="2">Uncharacterized protein</fullName>
    </submittedName>
</protein>
<keyword evidence="3" id="KW-1185">Reference proteome</keyword>
<dbReference type="AlphaFoldDB" id="A0A8H6FAM6"/>
<dbReference type="Proteomes" id="UP000593566">
    <property type="component" value="Unassembled WGS sequence"/>
</dbReference>
<organism evidence="2 3">
    <name type="scientific">Letharia lupina</name>
    <dbReference type="NCBI Taxonomy" id="560253"/>
    <lineage>
        <taxon>Eukaryota</taxon>
        <taxon>Fungi</taxon>
        <taxon>Dikarya</taxon>
        <taxon>Ascomycota</taxon>
        <taxon>Pezizomycotina</taxon>
        <taxon>Lecanoromycetes</taxon>
        <taxon>OSLEUM clade</taxon>
        <taxon>Lecanoromycetidae</taxon>
        <taxon>Lecanorales</taxon>
        <taxon>Lecanorineae</taxon>
        <taxon>Parmeliaceae</taxon>
        <taxon>Letharia</taxon>
    </lineage>
</organism>
<dbReference type="GeneID" id="59331184"/>
<feature type="region of interest" description="Disordered" evidence="1">
    <location>
        <begin position="225"/>
        <end position="589"/>
    </location>
</feature>
<accession>A0A8H6FAM6</accession>
<feature type="compositionally biased region" description="Basic and acidic residues" evidence="1">
    <location>
        <begin position="158"/>
        <end position="171"/>
    </location>
</feature>
<gene>
    <name evidence="2" type="ORF">HO133_002772</name>
</gene>
<proteinExistence type="predicted"/>